<keyword evidence="4" id="KW-1003">Cell membrane</keyword>
<feature type="domain" description="Major facilitator superfamily (MFS) profile" evidence="9">
    <location>
        <begin position="17"/>
        <end position="474"/>
    </location>
</feature>
<keyword evidence="3" id="KW-0813">Transport</keyword>
<feature type="transmembrane region" description="Helical" evidence="8">
    <location>
        <begin position="271"/>
        <end position="296"/>
    </location>
</feature>
<keyword evidence="7 8" id="KW-0472">Membrane</keyword>
<dbReference type="InterPro" id="IPR036259">
    <property type="entry name" value="MFS_trans_sf"/>
</dbReference>
<proteinExistence type="inferred from homology"/>
<comment type="similarity">
    <text evidence="2">Belongs to the major facilitator superfamily. EmrB family.</text>
</comment>
<dbReference type="PROSITE" id="PS50850">
    <property type="entry name" value="MFS"/>
    <property type="match status" value="1"/>
</dbReference>
<feature type="transmembrane region" description="Helical" evidence="8">
    <location>
        <begin position="203"/>
        <end position="224"/>
    </location>
</feature>
<reference evidence="10 11" key="1">
    <citation type="submission" date="2014-12" db="EMBL/GenBank/DDBJ databases">
        <title>Draft genome sequence of Terrisporobacter sp. 08-306576, isolated from the blood culture of a bacteremia patient.</title>
        <authorList>
            <person name="Lund L.C."/>
            <person name="Sydenham T.V."/>
            <person name="Hogh S.V."/>
            <person name="Skov M.N."/>
            <person name="Kemp M."/>
            <person name="Justesen U.S."/>
        </authorList>
    </citation>
    <scope>NUCLEOTIDE SEQUENCE [LARGE SCALE GENOMIC DNA]</scope>
    <source>
        <strain evidence="10 11">08-306576</strain>
    </source>
</reference>
<comment type="subcellular location">
    <subcellularLocation>
        <location evidence="1">Cell membrane</location>
        <topology evidence="1">Multi-pass membrane protein</topology>
    </subcellularLocation>
</comment>
<sequence length="476" mass="51750">MSQNTNNLSKQNNMWLILIATCLFTFMSTLDGSIVNIAMPTMSKSLSINMSDAEWIVSLYMITICCLLIFWGKISDTIGKVKIFKIGTFIFTLGSLFCGISPTLELLLLSRIIQAIGASMTMATNYGIITENFPPEMRGRSLGILGSFVSLGSIAGPGIGGIILQKFTWHYIFLINIPIGIFAIILGYFVFPKSKRKELPLNLDFLGFILFDISVISLFMGIFIGQVTGFNTAFVIGLFILAIIALAGFILREKQAKNPLIDLTIFNSKAFSLGLICAVLIFSSNLFMNTLIPFYLQNTLKLSTFLSGIILMCVPIAMVVVAPISGALSDKIGSEGLTFVGLLVVCISQILLVFIGIKTTVPFLILLTLLTGTGVALFQSPNNSIIMSSVAKNHLGIAGSINSLARNLGMVTGLSLSTTILYSAMSSQAGYKVTSYIEGRDDLFLYGIHIAFLVSFVLCFIALIITGYRLFDKKIL</sequence>
<feature type="transmembrane region" description="Helical" evidence="8">
    <location>
        <begin position="404"/>
        <end position="424"/>
    </location>
</feature>
<protein>
    <submittedName>
        <fullName evidence="10">Multidrug MFS transporter</fullName>
    </submittedName>
</protein>
<dbReference type="AlphaFoldDB" id="A0A0B3W116"/>
<keyword evidence="11" id="KW-1185">Reference proteome</keyword>
<gene>
    <name evidence="10" type="ORF">QX51_00175</name>
</gene>
<feature type="transmembrane region" description="Helical" evidence="8">
    <location>
        <begin position="12"/>
        <end position="35"/>
    </location>
</feature>
<dbReference type="GO" id="GO:0022857">
    <property type="term" value="F:transmembrane transporter activity"/>
    <property type="evidence" value="ECO:0007669"/>
    <property type="project" value="InterPro"/>
</dbReference>
<name>A0A0B3W116_9FIRM</name>
<feature type="transmembrane region" description="Helical" evidence="8">
    <location>
        <begin position="336"/>
        <end position="357"/>
    </location>
</feature>
<organism evidence="10 11">
    <name type="scientific">Terrisporobacter othiniensis</name>
    <dbReference type="NCBI Taxonomy" id="1577792"/>
    <lineage>
        <taxon>Bacteria</taxon>
        <taxon>Bacillati</taxon>
        <taxon>Bacillota</taxon>
        <taxon>Clostridia</taxon>
        <taxon>Peptostreptococcales</taxon>
        <taxon>Peptostreptococcaceae</taxon>
        <taxon>Terrisporobacter</taxon>
    </lineage>
</organism>
<dbReference type="GO" id="GO:0005886">
    <property type="term" value="C:plasma membrane"/>
    <property type="evidence" value="ECO:0007669"/>
    <property type="project" value="UniProtKB-SubCell"/>
</dbReference>
<feature type="transmembrane region" description="Helical" evidence="8">
    <location>
        <begin position="444"/>
        <end position="471"/>
    </location>
</feature>
<dbReference type="Gene3D" id="1.20.1250.20">
    <property type="entry name" value="MFS general substrate transporter like domains"/>
    <property type="match status" value="1"/>
</dbReference>
<evidence type="ECO:0000313" key="11">
    <source>
        <dbReference type="Proteomes" id="UP000031189"/>
    </source>
</evidence>
<feature type="transmembrane region" description="Helical" evidence="8">
    <location>
        <begin position="141"/>
        <end position="163"/>
    </location>
</feature>
<dbReference type="RefSeq" id="WP_039677875.1">
    <property type="nucleotide sequence ID" value="NZ_JAWGXO010000005.1"/>
</dbReference>
<dbReference type="Proteomes" id="UP000031189">
    <property type="component" value="Unassembled WGS sequence"/>
</dbReference>
<feature type="transmembrane region" description="Helical" evidence="8">
    <location>
        <begin position="83"/>
        <end position="102"/>
    </location>
</feature>
<feature type="transmembrane region" description="Helical" evidence="8">
    <location>
        <begin position="55"/>
        <end position="71"/>
    </location>
</feature>
<dbReference type="InterPro" id="IPR011701">
    <property type="entry name" value="MFS"/>
</dbReference>
<feature type="transmembrane region" description="Helical" evidence="8">
    <location>
        <begin position="363"/>
        <end position="383"/>
    </location>
</feature>
<evidence type="ECO:0000256" key="8">
    <source>
        <dbReference type="SAM" id="Phobius"/>
    </source>
</evidence>
<feature type="transmembrane region" description="Helical" evidence="8">
    <location>
        <begin position="302"/>
        <end position="324"/>
    </location>
</feature>
<evidence type="ECO:0000259" key="9">
    <source>
        <dbReference type="PROSITE" id="PS50850"/>
    </source>
</evidence>
<keyword evidence="6 8" id="KW-1133">Transmembrane helix</keyword>
<evidence type="ECO:0000256" key="2">
    <source>
        <dbReference type="ARBA" id="ARBA00008537"/>
    </source>
</evidence>
<dbReference type="CDD" id="cd17321">
    <property type="entry name" value="MFS_MMR_MDR_like"/>
    <property type="match status" value="1"/>
</dbReference>
<dbReference type="PANTHER" id="PTHR42718">
    <property type="entry name" value="MAJOR FACILITATOR SUPERFAMILY MULTIDRUG TRANSPORTER MFSC"/>
    <property type="match status" value="1"/>
</dbReference>
<evidence type="ECO:0000313" key="10">
    <source>
        <dbReference type="EMBL" id="KHS58859.1"/>
    </source>
</evidence>
<feature type="transmembrane region" description="Helical" evidence="8">
    <location>
        <begin position="108"/>
        <end position="129"/>
    </location>
</feature>
<dbReference type="STRING" id="1577792.QX51_00175"/>
<evidence type="ECO:0000256" key="6">
    <source>
        <dbReference type="ARBA" id="ARBA00022989"/>
    </source>
</evidence>
<dbReference type="Gene3D" id="1.20.1720.10">
    <property type="entry name" value="Multidrug resistance protein D"/>
    <property type="match status" value="1"/>
</dbReference>
<dbReference type="Pfam" id="PF07690">
    <property type="entry name" value="MFS_1"/>
    <property type="match status" value="2"/>
</dbReference>
<comment type="caution">
    <text evidence="10">The sequence shown here is derived from an EMBL/GenBank/DDBJ whole genome shotgun (WGS) entry which is preliminary data.</text>
</comment>
<accession>A0A0B3W116</accession>
<dbReference type="InterPro" id="IPR004638">
    <property type="entry name" value="EmrB-like"/>
</dbReference>
<dbReference type="OrthoDB" id="102502at2"/>
<evidence type="ECO:0000256" key="3">
    <source>
        <dbReference type="ARBA" id="ARBA00022448"/>
    </source>
</evidence>
<dbReference type="EMBL" id="JWHR01000003">
    <property type="protein sequence ID" value="KHS58859.1"/>
    <property type="molecule type" value="Genomic_DNA"/>
</dbReference>
<dbReference type="PANTHER" id="PTHR42718:SF9">
    <property type="entry name" value="MAJOR FACILITATOR SUPERFAMILY MULTIDRUG TRANSPORTER MFSC"/>
    <property type="match status" value="1"/>
</dbReference>
<evidence type="ECO:0000256" key="7">
    <source>
        <dbReference type="ARBA" id="ARBA00023136"/>
    </source>
</evidence>
<dbReference type="SUPFAM" id="SSF103473">
    <property type="entry name" value="MFS general substrate transporter"/>
    <property type="match status" value="1"/>
</dbReference>
<dbReference type="NCBIfam" id="TIGR00711">
    <property type="entry name" value="efflux_EmrB"/>
    <property type="match status" value="1"/>
</dbReference>
<evidence type="ECO:0000256" key="1">
    <source>
        <dbReference type="ARBA" id="ARBA00004651"/>
    </source>
</evidence>
<evidence type="ECO:0000256" key="4">
    <source>
        <dbReference type="ARBA" id="ARBA00022475"/>
    </source>
</evidence>
<keyword evidence="5 8" id="KW-0812">Transmembrane</keyword>
<feature type="transmembrane region" description="Helical" evidence="8">
    <location>
        <begin position="230"/>
        <end position="251"/>
    </location>
</feature>
<dbReference type="InterPro" id="IPR020846">
    <property type="entry name" value="MFS_dom"/>
</dbReference>
<evidence type="ECO:0000256" key="5">
    <source>
        <dbReference type="ARBA" id="ARBA00022692"/>
    </source>
</evidence>
<feature type="transmembrane region" description="Helical" evidence="8">
    <location>
        <begin position="169"/>
        <end position="191"/>
    </location>
</feature>
<dbReference type="PRINTS" id="PR01036">
    <property type="entry name" value="TCRTETB"/>
</dbReference>